<dbReference type="InterPro" id="IPR006612">
    <property type="entry name" value="THAP_Znf"/>
</dbReference>
<evidence type="ECO:0000259" key="8">
    <source>
        <dbReference type="PROSITE" id="PS50950"/>
    </source>
</evidence>
<evidence type="ECO:0000256" key="5">
    <source>
        <dbReference type="PROSITE-ProRule" id="PRU00309"/>
    </source>
</evidence>
<dbReference type="OMA" id="CFMNYKM"/>
<evidence type="ECO:0000256" key="2">
    <source>
        <dbReference type="ARBA" id="ARBA00022771"/>
    </source>
</evidence>
<evidence type="ECO:0000256" key="3">
    <source>
        <dbReference type="ARBA" id="ARBA00022833"/>
    </source>
</evidence>
<dbReference type="PANTHER" id="PTHR46600">
    <property type="entry name" value="THAP DOMAIN-CONTAINING"/>
    <property type="match status" value="1"/>
</dbReference>
<dbReference type="HOGENOM" id="CLU_035934_0_0_1"/>
<sequence length="367" mass="42715">MGGCRCSFRDCTNSSLKMQGMSFFHFPYKEPVRFEKWLEYAQKPSFKHLDLKGIRNKVVCSDHFRYEHFMNYQKNKITRTAIPTLGRYRFNRVLVLDYEKSSNPAAEMLPKPTLPHLIPPADFEIPKWSPEYQSNNDPNSNDDTESTDEDLPTTRNNKVLNNICATASAKPEDTFRIPVSDIINLGEEILEKNDIKPIISKENQTQTTPARKSLSDQDKLLIKEKDELKHKINDLEEVLQKKEQLVTQLQNQSESKISELQSKIDKMESQNRENLAKTQQLNLSKAQLYNGIKKYLCPAMATLVRMEMFGGAEREWKKDEKIASIDLLKLGDGVYNYFRDEWRLHLPAKKDVKEWADNVEQFDEDDL</sequence>
<dbReference type="InterPro" id="IPR026516">
    <property type="entry name" value="THAP1/10"/>
</dbReference>
<dbReference type="GO" id="GO:0008270">
    <property type="term" value="F:zinc ion binding"/>
    <property type="evidence" value="ECO:0007669"/>
    <property type="project" value="UniProtKB-KW"/>
</dbReference>
<feature type="region of interest" description="Disordered" evidence="7">
    <location>
        <begin position="125"/>
        <end position="155"/>
    </location>
</feature>
<evidence type="ECO:0000313" key="10">
    <source>
        <dbReference type="Proteomes" id="UP000015102"/>
    </source>
</evidence>
<reference evidence="9" key="2">
    <citation type="submission" date="2015-06" db="UniProtKB">
        <authorList>
            <consortium name="EnsemblMetazoa"/>
        </authorList>
    </citation>
    <scope>IDENTIFICATION</scope>
</reference>
<dbReference type="STRING" id="36166.T1H096"/>
<feature type="compositionally biased region" description="Acidic residues" evidence="7">
    <location>
        <begin position="140"/>
        <end position="151"/>
    </location>
</feature>
<organism evidence="9 10">
    <name type="scientific">Megaselia scalaris</name>
    <name type="common">Humpbacked fly</name>
    <name type="synonym">Phora scalaris</name>
    <dbReference type="NCBI Taxonomy" id="36166"/>
    <lineage>
        <taxon>Eukaryota</taxon>
        <taxon>Metazoa</taxon>
        <taxon>Ecdysozoa</taxon>
        <taxon>Arthropoda</taxon>
        <taxon>Hexapoda</taxon>
        <taxon>Insecta</taxon>
        <taxon>Pterygota</taxon>
        <taxon>Neoptera</taxon>
        <taxon>Endopterygota</taxon>
        <taxon>Diptera</taxon>
        <taxon>Brachycera</taxon>
        <taxon>Muscomorpha</taxon>
        <taxon>Platypezoidea</taxon>
        <taxon>Phoridae</taxon>
        <taxon>Megaseliini</taxon>
        <taxon>Megaselia</taxon>
    </lineage>
</organism>
<dbReference type="SMART" id="SM00692">
    <property type="entry name" value="DM3"/>
    <property type="match status" value="1"/>
</dbReference>
<dbReference type="AlphaFoldDB" id="T1H096"/>
<feature type="domain" description="THAP-type" evidence="8">
    <location>
        <begin position="1"/>
        <end position="86"/>
    </location>
</feature>
<keyword evidence="6" id="KW-0175">Coiled coil</keyword>
<evidence type="ECO:0000256" key="6">
    <source>
        <dbReference type="SAM" id="Coils"/>
    </source>
</evidence>
<proteinExistence type="predicted"/>
<evidence type="ECO:0000256" key="1">
    <source>
        <dbReference type="ARBA" id="ARBA00022723"/>
    </source>
</evidence>
<keyword evidence="3" id="KW-0862">Zinc</keyword>
<keyword evidence="1" id="KW-0479">Metal-binding</keyword>
<keyword evidence="2 5" id="KW-0863">Zinc-finger</keyword>
<dbReference type="SMART" id="SM00980">
    <property type="entry name" value="THAP"/>
    <property type="match status" value="1"/>
</dbReference>
<evidence type="ECO:0000313" key="9">
    <source>
        <dbReference type="EnsemblMetazoa" id="MESCA009569-PA"/>
    </source>
</evidence>
<dbReference type="EMBL" id="CAQQ02374056">
    <property type="status" value="NOT_ANNOTATED_CDS"/>
    <property type="molecule type" value="Genomic_DNA"/>
</dbReference>
<dbReference type="PANTHER" id="PTHR46600:SF11">
    <property type="entry name" value="THAP DOMAIN-CONTAINING PROTEIN 10"/>
    <property type="match status" value="1"/>
</dbReference>
<feature type="coiled-coil region" evidence="6">
    <location>
        <begin position="218"/>
        <end position="277"/>
    </location>
</feature>
<evidence type="ECO:0000256" key="7">
    <source>
        <dbReference type="SAM" id="MobiDB-lite"/>
    </source>
</evidence>
<protein>
    <recommendedName>
        <fullName evidence="8">THAP-type domain-containing protein</fullName>
    </recommendedName>
</protein>
<evidence type="ECO:0000256" key="4">
    <source>
        <dbReference type="ARBA" id="ARBA00023125"/>
    </source>
</evidence>
<reference evidence="10" key="1">
    <citation type="submission" date="2013-02" db="EMBL/GenBank/DDBJ databases">
        <authorList>
            <person name="Hughes D."/>
        </authorList>
    </citation>
    <scope>NUCLEOTIDE SEQUENCE</scope>
    <source>
        <strain>Durham</strain>
        <strain evidence="10">NC isolate 2 -- Noor lab</strain>
    </source>
</reference>
<name>T1H096_MEGSC</name>
<dbReference type="GO" id="GO:0043565">
    <property type="term" value="F:sequence-specific DNA binding"/>
    <property type="evidence" value="ECO:0007669"/>
    <property type="project" value="InterPro"/>
</dbReference>
<keyword evidence="4 5" id="KW-0238">DNA-binding</keyword>
<dbReference type="Proteomes" id="UP000015102">
    <property type="component" value="Unassembled WGS sequence"/>
</dbReference>
<accession>T1H096</accession>
<keyword evidence="10" id="KW-1185">Reference proteome</keyword>
<dbReference type="EnsemblMetazoa" id="MESCA009569-RA">
    <property type="protein sequence ID" value="MESCA009569-PA"/>
    <property type="gene ID" value="MESCA009569"/>
</dbReference>
<dbReference type="SUPFAM" id="SSF57716">
    <property type="entry name" value="Glucocorticoid receptor-like (DNA-binding domain)"/>
    <property type="match status" value="1"/>
</dbReference>
<dbReference type="Pfam" id="PF05485">
    <property type="entry name" value="THAP"/>
    <property type="match status" value="1"/>
</dbReference>
<dbReference type="PROSITE" id="PS50950">
    <property type="entry name" value="ZF_THAP"/>
    <property type="match status" value="1"/>
</dbReference>